<proteinExistence type="predicted"/>
<dbReference type="Pfam" id="PF12323">
    <property type="entry name" value="HTH_OrfB_IS605"/>
    <property type="match status" value="1"/>
</dbReference>
<feature type="domain" description="Transposase putative helix-turn-helix" evidence="2">
    <location>
        <begin position="1"/>
        <end position="47"/>
    </location>
</feature>
<feature type="region of interest" description="Disordered" evidence="1">
    <location>
        <begin position="175"/>
        <end position="202"/>
    </location>
</feature>
<reference evidence="3" key="1">
    <citation type="submission" date="2013-08" db="EMBL/GenBank/DDBJ databases">
        <authorList>
            <person name="Mendez C."/>
            <person name="Richter M."/>
            <person name="Ferrer M."/>
            <person name="Sanchez J."/>
        </authorList>
    </citation>
    <scope>NUCLEOTIDE SEQUENCE</scope>
</reference>
<comment type="caution">
    <text evidence="3">The sequence shown here is derived from an EMBL/GenBank/DDBJ whole genome shotgun (WGS) entry which is preliminary data.</text>
</comment>
<dbReference type="EMBL" id="AUZZ01000920">
    <property type="protein sequence ID" value="EQD66248.1"/>
    <property type="molecule type" value="Genomic_DNA"/>
</dbReference>
<feature type="compositionally biased region" description="Basic and acidic residues" evidence="1">
    <location>
        <begin position="175"/>
        <end position="184"/>
    </location>
</feature>
<dbReference type="AlphaFoldDB" id="T1BCM0"/>
<reference evidence="3" key="2">
    <citation type="journal article" date="2014" name="ISME J.">
        <title>Microbial stratification in low pH oxic and suboxic macroscopic growths along an acid mine drainage.</title>
        <authorList>
            <person name="Mendez-Garcia C."/>
            <person name="Mesa V."/>
            <person name="Sprenger R.R."/>
            <person name="Richter M."/>
            <person name="Diez M.S."/>
            <person name="Solano J."/>
            <person name="Bargiela R."/>
            <person name="Golyshina O.V."/>
            <person name="Manteca A."/>
            <person name="Ramos J.L."/>
            <person name="Gallego J.R."/>
            <person name="Llorente I."/>
            <person name="Martins Dos Santos V.A."/>
            <person name="Jensen O.N."/>
            <person name="Pelaez A.I."/>
            <person name="Sanchez J."/>
            <person name="Ferrer M."/>
        </authorList>
    </citation>
    <scope>NUCLEOTIDE SEQUENCE</scope>
</reference>
<evidence type="ECO:0000256" key="1">
    <source>
        <dbReference type="SAM" id="MobiDB-lite"/>
    </source>
</evidence>
<protein>
    <submittedName>
        <fullName evidence="3">Transposase IS891/IS1136/IS1341 family</fullName>
    </submittedName>
</protein>
<gene>
    <name evidence="3" type="ORF">B2A_01234</name>
</gene>
<dbReference type="InterPro" id="IPR021027">
    <property type="entry name" value="Transposase_put_HTH"/>
</dbReference>
<sequence length="202" mass="24145">MELTRAYKFRIYPDAAREEEIDERLILAQQFYNKILEKSIASYQNGKTKVSMAQFNRFVKEIIQEDKKFLKLYSQTRCEIEFRLLKAYQNFFRRIKEGNKKAGFPRFRSRDRYKSITYPQDNGSFSMKKGRLRVSRIGTMPIDLHRKIEGTIKTLAIKREGKRLLCSFHYDKRNQNSRSEEHQSSRNRLGLDHSLQCQTGQR</sequence>
<evidence type="ECO:0000313" key="3">
    <source>
        <dbReference type="EMBL" id="EQD66248.1"/>
    </source>
</evidence>
<accession>T1BCM0</accession>
<organism evidence="3">
    <name type="scientific">mine drainage metagenome</name>
    <dbReference type="NCBI Taxonomy" id="410659"/>
    <lineage>
        <taxon>unclassified sequences</taxon>
        <taxon>metagenomes</taxon>
        <taxon>ecological metagenomes</taxon>
    </lineage>
</organism>
<name>T1BCM0_9ZZZZ</name>
<evidence type="ECO:0000259" key="2">
    <source>
        <dbReference type="Pfam" id="PF12323"/>
    </source>
</evidence>